<evidence type="ECO:0000256" key="8">
    <source>
        <dbReference type="ARBA" id="ARBA00060041"/>
    </source>
</evidence>
<dbReference type="HOGENOM" id="CLU_006797_5_3_6"/>
<comment type="similarity">
    <text evidence="9 10 11">Belongs to the MurJ/MviN family.</text>
</comment>
<dbReference type="Proteomes" id="UP000001702">
    <property type="component" value="Chromosome"/>
</dbReference>
<dbReference type="AlphaFoldDB" id="D4GC23"/>
<feature type="transmembrane region" description="Helical" evidence="10">
    <location>
        <begin position="43"/>
        <end position="61"/>
    </location>
</feature>
<dbReference type="PIRSF" id="PIRSF002869">
    <property type="entry name" value="MviN"/>
    <property type="match status" value="1"/>
</dbReference>
<dbReference type="UniPathway" id="UPA00219"/>
<dbReference type="GO" id="GO:0071555">
    <property type="term" value="P:cell wall organization"/>
    <property type="evidence" value="ECO:0007669"/>
    <property type="project" value="UniProtKB-UniRule"/>
</dbReference>
<dbReference type="EMBL" id="CP001875">
    <property type="protein sequence ID" value="ADD76626.1"/>
    <property type="molecule type" value="Genomic_DNA"/>
</dbReference>
<dbReference type="GO" id="GO:0034204">
    <property type="term" value="P:lipid translocation"/>
    <property type="evidence" value="ECO:0007669"/>
    <property type="project" value="TreeGrafter"/>
</dbReference>
<organism evidence="12 13">
    <name type="scientific">Pantoea ananatis (strain LMG 20103)</name>
    <dbReference type="NCBI Taxonomy" id="706191"/>
    <lineage>
        <taxon>Bacteria</taxon>
        <taxon>Pseudomonadati</taxon>
        <taxon>Pseudomonadota</taxon>
        <taxon>Gammaproteobacteria</taxon>
        <taxon>Enterobacterales</taxon>
        <taxon>Erwiniaceae</taxon>
        <taxon>Pantoea</taxon>
    </lineage>
</organism>
<feature type="transmembrane region" description="Helical" evidence="10">
    <location>
        <begin position="146"/>
        <end position="170"/>
    </location>
</feature>
<gene>
    <name evidence="12" type="primary">mviN</name>
    <name evidence="10" type="synonym">murJ</name>
    <name evidence="12" type="ordered locus">PANA_1459</name>
</gene>
<reference evidence="12 13" key="1">
    <citation type="journal article" date="2010" name="J. Bacteriol.">
        <title>Genome sequence of Pantoea ananatis LMG20103, the causative agent of Eucalyptus blight and dieback.</title>
        <authorList>
            <person name="De Maayer P."/>
            <person name="Chan W.Y."/>
            <person name="Venter S.N."/>
            <person name="Toth I.K."/>
            <person name="Birch P.R."/>
            <person name="Joubert F."/>
            <person name="Coutinho T.A."/>
        </authorList>
    </citation>
    <scope>NUCLEOTIDE SEQUENCE [LARGE SCALE GENOMIC DNA]</scope>
    <source>
        <strain evidence="12 13">LMG 20103</strain>
    </source>
</reference>
<dbReference type="KEGG" id="pam:PANA_1459"/>
<dbReference type="eggNOG" id="COG0728">
    <property type="taxonomic scope" value="Bacteria"/>
</dbReference>
<keyword evidence="10" id="KW-0997">Cell inner membrane</keyword>
<dbReference type="GO" id="GO:0008360">
    <property type="term" value="P:regulation of cell shape"/>
    <property type="evidence" value="ECO:0007669"/>
    <property type="project" value="UniProtKB-UniRule"/>
</dbReference>
<dbReference type="Pfam" id="PF03023">
    <property type="entry name" value="MurJ"/>
    <property type="match status" value="1"/>
</dbReference>
<feature type="transmembrane region" description="Helical" evidence="10">
    <location>
        <begin position="424"/>
        <end position="445"/>
    </location>
</feature>
<feature type="transmembrane region" description="Helical" evidence="10">
    <location>
        <begin position="329"/>
        <end position="350"/>
    </location>
</feature>
<feature type="transmembrane region" description="Helical" evidence="10">
    <location>
        <begin position="201"/>
        <end position="219"/>
    </location>
</feature>
<feature type="transmembrane region" description="Helical" evidence="10">
    <location>
        <begin position="370"/>
        <end position="387"/>
    </location>
</feature>
<dbReference type="InterPro" id="IPR004268">
    <property type="entry name" value="MurJ"/>
</dbReference>
<evidence type="ECO:0000256" key="6">
    <source>
        <dbReference type="ARBA" id="ARBA00022989"/>
    </source>
</evidence>
<proteinExistence type="inferred from homology"/>
<evidence type="ECO:0000256" key="1">
    <source>
        <dbReference type="ARBA" id="ARBA00004651"/>
    </source>
</evidence>
<dbReference type="CDD" id="cd13123">
    <property type="entry name" value="MATE_MurJ_like"/>
    <property type="match status" value="1"/>
</dbReference>
<evidence type="ECO:0000256" key="4">
    <source>
        <dbReference type="ARBA" id="ARBA00022960"/>
    </source>
</evidence>
<evidence type="ECO:0000256" key="3">
    <source>
        <dbReference type="ARBA" id="ARBA00022692"/>
    </source>
</evidence>
<keyword evidence="3 10" id="KW-0812">Transmembrane</keyword>
<feature type="transmembrane region" description="Helical" evidence="10">
    <location>
        <begin position="177"/>
        <end position="195"/>
    </location>
</feature>
<keyword evidence="7 10" id="KW-0472">Membrane</keyword>
<keyword evidence="4 10" id="KW-0133">Cell shape</keyword>
<protein>
    <recommendedName>
        <fullName evidence="10">Probable lipid II flippase MurJ</fullName>
    </recommendedName>
</protein>
<keyword evidence="5 10" id="KW-0573">Peptidoglycan synthesis</keyword>
<feature type="transmembrane region" description="Helical" evidence="10">
    <location>
        <begin position="457"/>
        <end position="482"/>
    </location>
</feature>
<evidence type="ECO:0000256" key="10">
    <source>
        <dbReference type="HAMAP-Rule" id="MF_02078"/>
    </source>
</evidence>
<dbReference type="InterPro" id="IPR051050">
    <property type="entry name" value="Lipid_II_flippase_MurJ/MviN"/>
</dbReference>
<evidence type="ECO:0000256" key="9">
    <source>
        <dbReference type="ARBA" id="ARBA00061532"/>
    </source>
</evidence>
<evidence type="ECO:0000313" key="13">
    <source>
        <dbReference type="Proteomes" id="UP000001702"/>
    </source>
</evidence>
<comment type="pathway">
    <text evidence="10">Cell wall biogenesis; peptidoglycan biosynthesis.</text>
</comment>
<dbReference type="STRING" id="706191.PANA_1459"/>
<evidence type="ECO:0000256" key="7">
    <source>
        <dbReference type="ARBA" id="ARBA00023136"/>
    </source>
</evidence>
<dbReference type="PANTHER" id="PTHR47019:SF1">
    <property type="entry name" value="LIPID II FLIPPASE MURJ"/>
    <property type="match status" value="1"/>
</dbReference>
<accession>D4GC23</accession>
<keyword evidence="10 11" id="KW-0961">Cell wall biogenesis/degradation</keyword>
<feature type="transmembrane region" description="Helical" evidence="10">
    <location>
        <begin position="399"/>
        <end position="418"/>
    </location>
</feature>
<dbReference type="HAMAP" id="MF_02078">
    <property type="entry name" value="MurJ_MviN"/>
    <property type="match status" value="1"/>
</dbReference>
<comment type="subcellular location">
    <subcellularLocation>
        <location evidence="10">Cell inner membrane</location>
        <topology evidence="10">Multi-pass membrane protein</topology>
    </subcellularLocation>
    <subcellularLocation>
        <location evidence="1">Cell membrane</location>
        <topology evidence="1">Multi-pass membrane protein</topology>
    </subcellularLocation>
</comment>
<evidence type="ECO:0000313" key="12">
    <source>
        <dbReference type="EMBL" id="ADD76626.1"/>
    </source>
</evidence>
<dbReference type="PANTHER" id="PTHR47019">
    <property type="entry name" value="LIPID II FLIPPASE MURJ"/>
    <property type="match status" value="1"/>
</dbReference>
<feature type="transmembrane region" description="Helical" evidence="10">
    <location>
        <begin position="99"/>
        <end position="126"/>
    </location>
</feature>
<dbReference type="NCBIfam" id="TIGR01695">
    <property type="entry name" value="murJ_mviN"/>
    <property type="match status" value="1"/>
</dbReference>
<evidence type="ECO:0000256" key="11">
    <source>
        <dbReference type="PIRNR" id="PIRNR002869"/>
    </source>
</evidence>
<keyword evidence="2 10" id="KW-1003">Cell membrane</keyword>
<name>D4GC23_PANAM</name>
<sequence>MLSHAFADFFQDAPSIMNLLKSLAAVSSMTLFSRVLGFARDAIVARVFGAGMATDAFFVAFKLPNLLRRIFAEGAFSQAFVPILAEYKSKQGEEATRLFVAYVSGLLTLALAVVTVAGMVAAPWVILVTAPGFADTADKFALTSALLRVTFPYILLISLASLAGAILNTWNRFSVPAFAPTLLNVSMIGFALFAAPHFHPPVMALAWAVVVGGLLQLGYQLPHLKKLGMLVLPRLNLRDAGVWRVMRQMGPAILGVSVSQISLIINTIFASFLVSGSVSWMYYADRLMEFPSGVLGVALGTILLPSLAKSFSSGNHDEYSRLMDWGLRLCFLLALPSAVALGMLSGPLTVALFQYGKFTAFDAAMTQRALVAYSVGLMGLIVVKVLAPGFYSRQDIKTPVKIAIITLIVTQLMNLAFIGPLKHAGLALSIGLGACLNAALLYWQLRKKAIFQPQPGWLGFLLRLLVAVAIMAAALFGMLYWMPVWEQGNMLWRLLRLALVCAVGGGAYFLALGLMGFRLRDYARRTTV</sequence>
<dbReference type="GO" id="GO:0009252">
    <property type="term" value="P:peptidoglycan biosynthetic process"/>
    <property type="evidence" value="ECO:0007669"/>
    <property type="project" value="UniProtKB-UniRule"/>
</dbReference>
<keyword evidence="10 11" id="KW-0813">Transport</keyword>
<dbReference type="GO" id="GO:0005886">
    <property type="term" value="C:plasma membrane"/>
    <property type="evidence" value="ECO:0007669"/>
    <property type="project" value="UniProtKB-SubCell"/>
</dbReference>
<keyword evidence="6 10" id="KW-1133">Transmembrane helix</keyword>
<dbReference type="PRINTS" id="PR01806">
    <property type="entry name" value="VIRFACTRMVIN"/>
</dbReference>
<keyword evidence="13" id="KW-1185">Reference proteome</keyword>
<feature type="transmembrane region" description="Helical" evidence="10">
    <location>
        <begin position="494"/>
        <end position="517"/>
    </location>
</feature>
<evidence type="ECO:0000256" key="5">
    <source>
        <dbReference type="ARBA" id="ARBA00022984"/>
    </source>
</evidence>
<dbReference type="GO" id="GO:0015648">
    <property type="term" value="F:lipid-linked peptidoglycan transporter activity"/>
    <property type="evidence" value="ECO:0007669"/>
    <property type="project" value="UniProtKB-UniRule"/>
</dbReference>
<comment type="function">
    <text evidence="8 10 11">Involved in peptidoglycan biosynthesis. Transports lipid-linked peptidoglycan precursors from the inner to the outer leaflet of the cytoplasmic membrane.</text>
</comment>
<feature type="transmembrane region" description="Helical" evidence="10">
    <location>
        <begin position="290"/>
        <end position="308"/>
    </location>
</feature>
<evidence type="ECO:0000256" key="2">
    <source>
        <dbReference type="ARBA" id="ARBA00022475"/>
    </source>
</evidence>
<feature type="transmembrane region" description="Helical" evidence="10">
    <location>
        <begin position="252"/>
        <end position="278"/>
    </location>
</feature>